<keyword evidence="1" id="KW-0812">Transmembrane</keyword>
<dbReference type="PANTHER" id="PTHR34835:SF90">
    <property type="entry name" value="AMINOTRANSFERASE-LIKE PLANT MOBILE DOMAIN-CONTAINING PROTEIN"/>
    <property type="match status" value="1"/>
</dbReference>
<comment type="caution">
    <text evidence="2">The sequence shown here is derived from an EMBL/GenBank/DDBJ whole genome shotgun (WGS) entry which is preliminary data.</text>
</comment>
<keyword evidence="1" id="KW-1133">Transmembrane helix</keyword>
<keyword evidence="3" id="KW-1185">Reference proteome</keyword>
<evidence type="ECO:0000313" key="2">
    <source>
        <dbReference type="EMBL" id="MED6166481.1"/>
    </source>
</evidence>
<accession>A0ABU6V2A2</accession>
<name>A0ABU6V2A2_9FABA</name>
<organism evidence="2 3">
    <name type="scientific">Stylosanthes scabra</name>
    <dbReference type="NCBI Taxonomy" id="79078"/>
    <lineage>
        <taxon>Eukaryota</taxon>
        <taxon>Viridiplantae</taxon>
        <taxon>Streptophyta</taxon>
        <taxon>Embryophyta</taxon>
        <taxon>Tracheophyta</taxon>
        <taxon>Spermatophyta</taxon>
        <taxon>Magnoliopsida</taxon>
        <taxon>eudicotyledons</taxon>
        <taxon>Gunneridae</taxon>
        <taxon>Pentapetalae</taxon>
        <taxon>rosids</taxon>
        <taxon>fabids</taxon>
        <taxon>Fabales</taxon>
        <taxon>Fabaceae</taxon>
        <taxon>Papilionoideae</taxon>
        <taxon>50 kb inversion clade</taxon>
        <taxon>dalbergioids sensu lato</taxon>
        <taxon>Dalbergieae</taxon>
        <taxon>Pterocarpus clade</taxon>
        <taxon>Stylosanthes</taxon>
    </lineage>
</organism>
<keyword evidence="1" id="KW-0472">Membrane</keyword>
<gene>
    <name evidence="2" type="ORF">PIB30_109748</name>
</gene>
<sequence length="259" mass="29885">MEQSKSQSKPKPRKVHCFSRCSPSKIVELKNLILADKSRLKEEAMREMGFGFIFHIDCIQLNLQLCAELVKHIDPNPRTGMRVKGFNIPIQLNDVGLVFDLPTQGDIVPKTEDLTDVAKKVVEHFKGLSFGALRDMLAKDRVDDAWRRALILYILGAFLCPTSKNQPSPKLLGSIFDVKNPRKYNWGEFTFKWLMEMIHVYKQKNVGGSIGGCIFMLMILYFDARKFGRADRRHEQPLIRYWTNDRILEQGKLEKEVAQ</sequence>
<evidence type="ECO:0000313" key="3">
    <source>
        <dbReference type="Proteomes" id="UP001341840"/>
    </source>
</evidence>
<dbReference type="PANTHER" id="PTHR34835">
    <property type="entry name" value="OS07G0283600 PROTEIN-RELATED"/>
    <property type="match status" value="1"/>
</dbReference>
<evidence type="ECO:0008006" key="4">
    <source>
        <dbReference type="Google" id="ProtNLM"/>
    </source>
</evidence>
<feature type="transmembrane region" description="Helical" evidence="1">
    <location>
        <begin position="206"/>
        <end position="224"/>
    </location>
</feature>
<evidence type="ECO:0000256" key="1">
    <source>
        <dbReference type="SAM" id="Phobius"/>
    </source>
</evidence>
<dbReference type="Proteomes" id="UP001341840">
    <property type="component" value="Unassembled WGS sequence"/>
</dbReference>
<proteinExistence type="predicted"/>
<reference evidence="2 3" key="1">
    <citation type="journal article" date="2023" name="Plants (Basel)">
        <title>Bridging the Gap: Combining Genomics and Transcriptomics Approaches to Understand Stylosanthes scabra, an Orphan Legume from the Brazilian Caatinga.</title>
        <authorList>
            <person name="Ferreira-Neto J.R.C."/>
            <person name="da Silva M.D."/>
            <person name="Binneck E."/>
            <person name="de Melo N.F."/>
            <person name="da Silva R.H."/>
            <person name="de Melo A.L.T.M."/>
            <person name="Pandolfi V."/>
            <person name="Bustamante F.O."/>
            <person name="Brasileiro-Vidal A.C."/>
            <person name="Benko-Iseppon A.M."/>
        </authorList>
    </citation>
    <scope>NUCLEOTIDE SEQUENCE [LARGE SCALE GENOMIC DNA]</scope>
    <source>
        <tissue evidence="2">Leaves</tissue>
    </source>
</reference>
<protein>
    <recommendedName>
        <fullName evidence="4">DUF1985 domain-containing protein</fullName>
    </recommendedName>
</protein>
<dbReference type="EMBL" id="JASCZI010126622">
    <property type="protein sequence ID" value="MED6166481.1"/>
    <property type="molecule type" value="Genomic_DNA"/>
</dbReference>